<accession>A0ABX9AIQ6</accession>
<gene>
    <name evidence="1" type="ORF">K6K13_12130</name>
</gene>
<proteinExistence type="predicted"/>
<sequence>MTDYAVRVELFDADSDKYEKLYEGMSKIGFRKTIQAVGGPVRMLPTGTYVGSSQSGIADVRVAVSRIADPISSKAAAVFVCELTNWASYLYTDS</sequence>
<dbReference type="RefSeq" id="WP_222157272.1">
    <property type="nucleotide sequence ID" value="NZ_CP081864.1"/>
</dbReference>
<dbReference type="EMBL" id="CP081864">
    <property type="protein sequence ID" value="QZN94141.1"/>
    <property type="molecule type" value="Genomic_DNA"/>
</dbReference>
<protein>
    <submittedName>
        <fullName evidence="1">DUF2622 domain-containing protein</fullName>
    </submittedName>
</protein>
<reference evidence="1 2" key="1">
    <citation type="submission" date="2021-08" db="EMBL/GenBank/DDBJ databases">
        <title>Culture and genomic analysis of Symbiopectobacterium purcellii sp. nov. gen. nov., isolated from the leafhopper Empoasca decipiens.</title>
        <authorList>
            <person name="Nadal-Jimenez P."/>
            <person name="Siozios S."/>
            <person name="Halliday N."/>
            <person name="Camara M."/>
            <person name="Hurst G.D.D."/>
        </authorList>
    </citation>
    <scope>NUCLEOTIDE SEQUENCE [LARGE SCALE GENOMIC DNA]</scope>
    <source>
        <strain evidence="1 2">SyEd1</strain>
    </source>
</reference>
<keyword evidence="2" id="KW-1185">Reference proteome</keyword>
<organism evidence="1 2">
    <name type="scientific">Symbiopectobacterium purcellii</name>
    <dbReference type="NCBI Taxonomy" id="2871826"/>
    <lineage>
        <taxon>Bacteria</taxon>
        <taxon>Pseudomonadati</taxon>
        <taxon>Pseudomonadota</taxon>
        <taxon>Gammaproteobacteria</taxon>
        <taxon>Enterobacterales</taxon>
        <taxon>Enterobacteriaceae</taxon>
    </lineage>
</organism>
<name>A0ABX9AIQ6_9ENTR</name>
<evidence type="ECO:0000313" key="2">
    <source>
        <dbReference type="Proteomes" id="UP000825886"/>
    </source>
</evidence>
<dbReference type="Proteomes" id="UP000825886">
    <property type="component" value="Chromosome"/>
</dbReference>
<evidence type="ECO:0000313" key="1">
    <source>
        <dbReference type="EMBL" id="QZN94141.1"/>
    </source>
</evidence>